<keyword evidence="2" id="KW-0698">rRNA processing</keyword>
<evidence type="ECO:0000256" key="16">
    <source>
        <dbReference type="SAM" id="MobiDB-lite"/>
    </source>
</evidence>
<evidence type="ECO:0000256" key="5">
    <source>
        <dbReference type="ARBA" id="ARBA00036184"/>
    </source>
</evidence>
<evidence type="ECO:0000256" key="3">
    <source>
        <dbReference type="ARBA" id="ARBA00022694"/>
    </source>
</evidence>
<protein>
    <recommendedName>
        <fullName evidence="10">Dual-specificity RNA pseudouridine synthase RluA</fullName>
        <ecNumber evidence="8">5.4.99.28</ecNumber>
        <ecNumber evidence="9">5.4.99.29</ecNumber>
    </recommendedName>
    <alternativeName>
        <fullName evidence="11">23S rRNA pseudouridine(746) synthase</fullName>
    </alternativeName>
    <alternativeName>
        <fullName evidence="14">Ribosomal large subunit pseudouridine synthase A</fullName>
    </alternativeName>
    <alternativeName>
        <fullName evidence="13">rRNA pseudouridylate synthase A</fullName>
    </alternativeName>
    <alternativeName>
        <fullName evidence="15">rRNA-uridine isomerase A</fullName>
    </alternativeName>
    <alternativeName>
        <fullName evidence="12">tRNA pseudouridine(32) synthase</fullName>
    </alternativeName>
</protein>
<evidence type="ECO:0000256" key="6">
    <source>
        <dbReference type="ARBA" id="ARBA00036916"/>
    </source>
</evidence>
<dbReference type="PROSITE" id="PS01129">
    <property type="entry name" value="PSI_RLU"/>
    <property type="match status" value="1"/>
</dbReference>
<keyword evidence="3" id="KW-0819">tRNA processing</keyword>
<gene>
    <name evidence="18" type="ORF">HNQ01_000819</name>
</gene>
<evidence type="ECO:0000313" key="18">
    <source>
        <dbReference type="EMBL" id="NRT55109.1"/>
    </source>
</evidence>
<feature type="region of interest" description="Disordered" evidence="16">
    <location>
        <begin position="134"/>
        <end position="156"/>
    </location>
</feature>
<feature type="domain" description="Pseudouridine synthase RsuA/RluA-like" evidence="17">
    <location>
        <begin position="19"/>
        <end position="173"/>
    </location>
</feature>
<dbReference type="EMBL" id="JABSNM010000003">
    <property type="protein sequence ID" value="NRT55109.1"/>
    <property type="molecule type" value="Genomic_DNA"/>
</dbReference>
<evidence type="ECO:0000256" key="14">
    <source>
        <dbReference type="ARBA" id="ARBA00042883"/>
    </source>
</evidence>
<evidence type="ECO:0000256" key="2">
    <source>
        <dbReference type="ARBA" id="ARBA00022552"/>
    </source>
</evidence>
<dbReference type="RefSeq" id="WP_434801481.1">
    <property type="nucleotide sequence ID" value="NZ_JABSNM010000003.1"/>
</dbReference>
<evidence type="ECO:0000256" key="1">
    <source>
        <dbReference type="ARBA" id="ARBA00010876"/>
    </source>
</evidence>
<dbReference type="Pfam" id="PF00849">
    <property type="entry name" value="PseudoU_synth_2"/>
    <property type="match status" value="1"/>
</dbReference>
<dbReference type="InterPro" id="IPR050188">
    <property type="entry name" value="RluA_PseudoU_synthase"/>
</dbReference>
<dbReference type="InterPro" id="IPR020103">
    <property type="entry name" value="PsdUridine_synth_cat_dom_sf"/>
</dbReference>
<keyword evidence="4 18" id="KW-0413">Isomerase</keyword>
<sequence length="223" mass="24340">MTEDSDPDPIALIHLDEALLVVRKPAGLLSVPGRGPGNADCVAARVQRRVPDALIVHRLDMATSGLLLMARGAEMHRRLSRLFADRQVDKRYEAVVAGCPDAQAGEIDAPLICDWPNRPRQMIDAERGRPSLTRWRRLDGGDNGGSGDGAAGTSRLSLEPVTGRSHQLRVHLLSIGHPILGDELYAPPPWREAAPRLLLHACRLAFVHPARGEPVHFEDPAPF</sequence>
<dbReference type="GO" id="GO:0160142">
    <property type="term" value="F:23S rRNA pseudouridine(746) synthase activity"/>
    <property type="evidence" value="ECO:0007669"/>
    <property type="project" value="UniProtKB-EC"/>
</dbReference>
<dbReference type="PANTHER" id="PTHR21600">
    <property type="entry name" value="MITOCHONDRIAL RNA PSEUDOURIDINE SYNTHASE"/>
    <property type="match status" value="1"/>
</dbReference>
<dbReference type="Gene3D" id="3.30.2350.10">
    <property type="entry name" value="Pseudouridine synthase"/>
    <property type="match status" value="1"/>
</dbReference>
<dbReference type="InterPro" id="IPR006224">
    <property type="entry name" value="PsdUridine_synth_RluA-like_CS"/>
</dbReference>
<evidence type="ECO:0000313" key="19">
    <source>
        <dbReference type="Proteomes" id="UP001516061"/>
    </source>
</evidence>
<evidence type="ECO:0000256" key="7">
    <source>
        <dbReference type="ARBA" id="ARBA00037305"/>
    </source>
</evidence>
<evidence type="ECO:0000256" key="15">
    <source>
        <dbReference type="ARBA" id="ARBA00043143"/>
    </source>
</evidence>
<dbReference type="EC" id="5.4.99.28" evidence="8"/>
<comment type="function">
    <text evidence="7">Dual specificity enzyme that catalyzes the synthesis of pseudouridine from uracil-746 in 23S ribosomal RNA and from uracil-32 in the anticodon stem and loop of transfer RNAs.</text>
</comment>
<dbReference type="InterPro" id="IPR006145">
    <property type="entry name" value="PsdUridine_synth_RsuA/RluA"/>
</dbReference>
<dbReference type="CDD" id="cd02869">
    <property type="entry name" value="PseudoU_synth_RluA_like"/>
    <property type="match status" value="1"/>
</dbReference>
<dbReference type="PANTHER" id="PTHR21600:SF91">
    <property type="entry name" value="DUAL-SPECIFICITY RNA PSEUDOURIDINE SYNTHASE RLUA"/>
    <property type="match status" value="1"/>
</dbReference>
<name>A0ABX2FZ82_9BURK</name>
<evidence type="ECO:0000256" key="4">
    <source>
        <dbReference type="ARBA" id="ARBA00023235"/>
    </source>
</evidence>
<comment type="catalytic activity">
    <reaction evidence="6">
        <text>uridine(746) in 23S rRNA = pseudouridine(746) in 23S rRNA</text>
        <dbReference type="Rhea" id="RHEA:42548"/>
        <dbReference type="Rhea" id="RHEA-COMP:10109"/>
        <dbReference type="Rhea" id="RHEA-COMP:10110"/>
        <dbReference type="ChEBI" id="CHEBI:65314"/>
        <dbReference type="ChEBI" id="CHEBI:65315"/>
        <dbReference type="EC" id="5.4.99.29"/>
    </reaction>
</comment>
<proteinExistence type="inferred from homology"/>
<dbReference type="EC" id="5.4.99.29" evidence="9"/>
<comment type="similarity">
    <text evidence="1">Belongs to the pseudouridine synthase RluA family.</text>
</comment>
<accession>A0ABX2FZ82</accession>
<evidence type="ECO:0000256" key="9">
    <source>
        <dbReference type="ARBA" id="ARBA00038945"/>
    </source>
</evidence>
<evidence type="ECO:0000259" key="17">
    <source>
        <dbReference type="Pfam" id="PF00849"/>
    </source>
</evidence>
<evidence type="ECO:0000256" key="10">
    <source>
        <dbReference type="ARBA" id="ARBA00039988"/>
    </source>
</evidence>
<evidence type="ECO:0000256" key="13">
    <source>
        <dbReference type="ARBA" id="ARBA00042844"/>
    </source>
</evidence>
<evidence type="ECO:0000256" key="8">
    <source>
        <dbReference type="ARBA" id="ARBA00038944"/>
    </source>
</evidence>
<comment type="caution">
    <text evidence="18">The sequence shown here is derived from an EMBL/GenBank/DDBJ whole genome shotgun (WGS) entry which is preliminary data.</text>
</comment>
<dbReference type="SUPFAM" id="SSF55120">
    <property type="entry name" value="Pseudouridine synthase"/>
    <property type="match status" value="1"/>
</dbReference>
<evidence type="ECO:0000256" key="11">
    <source>
        <dbReference type="ARBA" id="ARBA00041266"/>
    </source>
</evidence>
<organism evidence="18 19">
    <name type="scientific">Sphaerotilus uruguayifluvii</name>
    <dbReference type="NCBI Taxonomy" id="2735897"/>
    <lineage>
        <taxon>Bacteria</taxon>
        <taxon>Pseudomonadati</taxon>
        <taxon>Pseudomonadota</taxon>
        <taxon>Betaproteobacteria</taxon>
        <taxon>Burkholderiales</taxon>
        <taxon>Sphaerotilaceae</taxon>
        <taxon>Sphaerotilus</taxon>
    </lineage>
</organism>
<dbReference type="Proteomes" id="UP001516061">
    <property type="component" value="Unassembled WGS sequence"/>
</dbReference>
<reference evidence="18 19" key="1">
    <citation type="submission" date="2020-05" db="EMBL/GenBank/DDBJ databases">
        <title>Genomic Encyclopedia of Type Strains, Phase IV (KMG-V): Genome sequencing to study the core and pangenomes of soil and plant-associated prokaryotes.</title>
        <authorList>
            <person name="Whitman W."/>
        </authorList>
    </citation>
    <scope>NUCLEOTIDE SEQUENCE [LARGE SCALE GENOMIC DNA]</scope>
    <source>
        <strain evidence="18 19">C29</strain>
    </source>
</reference>
<comment type="catalytic activity">
    <reaction evidence="5">
        <text>uridine(32) in tRNA = pseudouridine(32) in tRNA</text>
        <dbReference type="Rhea" id="RHEA:42544"/>
        <dbReference type="Rhea" id="RHEA-COMP:10107"/>
        <dbReference type="Rhea" id="RHEA-COMP:10108"/>
        <dbReference type="ChEBI" id="CHEBI:65314"/>
        <dbReference type="ChEBI" id="CHEBI:65315"/>
        <dbReference type="EC" id="5.4.99.28"/>
    </reaction>
</comment>
<keyword evidence="19" id="KW-1185">Reference proteome</keyword>
<feature type="compositionally biased region" description="Gly residues" evidence="16">
    <location>
        <begin position="141"/>
        <end position="150"/>
    </location>
</feature>
<evidence type="ECO:0000256" key="12">
    <source>
        <dbReference type="ARBA" id="ARBA00042372"/>
    </source>
</evidence>
<dbReference type="GO" id="GO:0160151">
    <property type="term" value="F:tRNA pseudouridine(32) synthase activity"/>
    <property type="evidence" value="ECO:0007669"/>
    <property type="project" value="UniProtKB-EC"/>
</dbReference>